<accession>A0A1D8JGH6</accession>
<dbReference type="GO" id="GO:0004494">
    <property type="term" value="F:methylmalonyl-CoA mutase activity"/>
    <property type="evidence" value="ECO:0007669"/>
    <property type="project" value="TreeGrafter"/>
</dbReference>
<organism evidence="2 3">
    <name type="scientific">Sporosarcina ureilytica</name>
    <dbReference type="NCBI Taxonomy" id="298596"/>
    <lineage>
        <taxon>Bacteria</taxon>
        <taxon>Bacillati</taxon>
        <taxon>Bacillota</taxon>
        <taxon>Bacilli</taxon>
        <taxon>Bacillales</taxon>
        <taxon>Caryophanaceae</taxon>
        <taxon>Sporosarcina</taxon>
    </lineage>
</organism>
<dbReference type="InterPro" id="IPR006099">
    <property type="entry name" value="MeMalonylCoA_mutase_a/b_cat"/>
</dbReference>
<evidence type="ECO:0000313" key="2">
    <source>
        <dbReference type="EMBL" id="AOV07801.1"/>
    </source>
</evidence>
<dbReference type="InterPro" id="IPR016176">
    <property type="entry name" value="Cbl-dep_enz_cat"/>
</dbReference>
<feature type="domain" description="Methylmalonyl-CoA mutase alpha/beta chain catalytic" evidence="1">
    <location>
        <begin position="170"/>
        <end position="403"/>
    </location>
</feature>
<dbReference type="KEGG" id="surl:BI350_09815"/>
<dbReference type="Gene3D" id="3.40.50.280">
    <property type="entry name" value="Cobalamin-binding domain"/>
    <property type="match status" value="1"/>
</dbReference>
<name>A0A1D8JGH6_9BACL</name>
<dbReference type="SUPFAM" id="SSF51703">
    <property type="entry name" value="Cobalamin (vitamin B12)-dependent enzymes"/>
    <property type="match status" value="1"/>
</dbReference>
<evidence type="ECO:0000313" key="3">
    <source>
        <dbReference type="Proteomes" id="UP000185746"/>
    </source>
</evidence>
<dbReference type="RefSeq" id="WP_082295034.1">
    <property type="nucleotide sequence ID" value="NZ_CP017560.1"/>
</dbReference>
<evidence type="ECO:0000259" key="1">
    <source>
        <dbReference type="Pfam" id="PF01642"/>
    </source>
</evidence>
<dbReference type="GO" id="GO:0019678">
    <property type="term" value="P:propionate metabolic process, methylmalonyl pathway"/>
    <property type="evidence" value="ECO:0007669"/>
    <property type="project" value="TreeGrafter"/>
</dbReference>
<dbReference type="GO" id="GO:0005737">
    <property type="term" value="C:cytoplasm"/>
    <property type="evidence" value="ECO:0007669"/>
    <property type="project" value="TreeGrafter"/>
</dbReference>
<dbReference type="EMBL" id="CP017560">
    <property type="protein sequence ID" value="AOV07801.1"/>
    <property type="molecule type" value="Genomic_DNA"/>
</dbReference>
<keyword evidence="3" id="KW-1185">Reference proteome</keyword>
<sequence>MLVDEIKQTTFAASTYEEWQALATKSLRGLPFDKLITKTIEGIDLYPLYTEQSSKLESLHPIREAKQEADWTIAQQQYVDNANDFIRNMKESFERGNEAIVYDGSNPVDWNDKALIELAQLAIQYPIYFLKIDQKDTIINVFQHIADQDKERVKGVVDIGQDQMPNGFINIRTIGADVTEAHHLGADAVTELALVIAKAADNASNQEAFEALNKQFFVRFAVDTHFFMEIAKLRAFRVLWEALSVAYGNKQVDAVPVLTETSLRSYATLDPYVNLLRAGNSAFSAILGGADVLTVHPHDVLTRPTETSIRLARNVQLVIQEETLVSEVLDPAGGSYFIESLTKELVEKAWKRFIEIEEQGGYAAYIKSEQYMAYIDQLHKKRLASVAKTSSSLIGTNVYADLLGDEEKEASLSIKGRLAEPFEKFRISFEQNQPKVALVTFGQLKDFKPRADFVSGFLATGGIKTESTAELATVEEAVNWIRARQPDYVVVCATNEMTEQVMTPLLQKLPTELTIDVAGKYSEELSSHWQENGLNGFIYNGLDKLEKFNEILDRWEGDGKVDKAEFSKCKSIKSNG</sequence>
<dbReference type="GO" id="GO:0031419">
    <property type="term" value="F:cobalamin binding"/>
    <property type="evidence" value="ECO:0007669"/>
    <property type="project" value="InterPro"/>
</dbReference>
<dbReference type="Gene3D" id="3.20.20.240">
    <property type="entry name" value="Methylmalonyl-CoA mutase"/>
    <property type="match status" value="2"/>
</dbReference>
<dbReference type="Pfam" id="PF01642">
    <property type="entry name" value="MM_CoA_mutase"/>
    <property type="match status" value="1"/>
</dbReference>
<dbReference type="PANTHER" id="PTHR48101">
    <property type="entry name" value="METHYLMALONYL-COA MUTASE, MITOCHONDRIAL-RELATED"/>
    <property type="match status" value="1"/>
</dbReference>
<proteinExistence type="predicted"/>
<protein>
    <recommendedName>
        <fullName evidence="1">Methylmalonyl-CoA mutase alpha/beta chain catalytic domain-containing protein</fullName>
    </recommendedName>
</protein>
<dbReference type="AlphaFoldDB" id="A0A1D8JGH6"/>
<reference evidence="2 3" key="1">
    <citation type="submission" date="2016-09" db="EMBL/GenBank/DDBJ databases">
        <title>Complete genome sequence of the Lysinibacillus sphaericus LMG 22257, a specie of Bacillus with ureolytic activity that can effectively biodeposit calcium carbonate.</title>
        <authorList>
            <person name="Yan W."/>
        </authorList>
    </citation>
    <scope>NUCLEOTIDE SEQUENCE [LARGE SCALE GENOMIC DNA]</scope>
    <source>
        <strain evidence="2 3">LMG 22257</strain>
    </source>
</reference>
<dbReference type="Proteomes" id="UP000185746">
    <property type="component" value="Chromosome"/>
</dbReference>
<gene>
    <name evidence="2" type="ORF">BI350_09815</name>
</gene>